<dbReference type="InterPro" id="IPR000742">
    <property type="entry name" value="EGF"/>
</dbReference>
<evidence type="ECO:0000256" key="4">
    <source>
        <dbReference type="ARBA" id="ARBA00022737"/>
    </source>
</evidence>
<gene>
    <name evidence="13" type="ORF">BSL78_01699</name>
</gene>
<feature type="domain" description="EGF-like" evidence="11">
    <location>
        <begin position="238"/>
        <end position="280"/>
    </location>
</feature>
<dbReference type="Proteomes" id="UP000230750">
    <property type="component" value="Unassembled WGS sequence"/>
</dbReference>
<dbReference type="PROSITE" id="PS51236">
    <property type="entry name" value="TSP_CTER"/>
    <property type="match status" value="1"/>
</dbReference>
<feature type="domain" description="EGF-like" evidence="11">
    <location>
        <begin position="196"/>
        <end position="234"/>
    </location>
</feature>
<dbReference type="InterPro" id="IPR018097">
    <property type="entry name" value="EGF_Ca-bd_CS"/>
</dbReference>
<dbReference type="Pfam" id="PF02412">
    <property type="entry name" value="TSP_3"/>
    <property type="match status" value="5"/>
</dbReference>
<keyword evidence="2 9" id="KW-0245">EGF-like domain</keyword>
<dbReference type="PANTHER" id="PTHR10199:SF100">
    <property type="entry name" value="THROMBOSPONDIN, ISOFORM A"/>
    <property type="match status" value="1"/>
</dbReference>
<dbReference type="FunFam" id="2.10.25.10:FF:000170">
    <property type="entry name" value="thrombospondin-3 isoform X1"/>
    <property type="match status" value="1"/>
</dbReference>
<organism evidence="13 14">
    <name type="scientific">Stichopus japonicus</name>
    <name type="common">Sea cucumber</name>
    <dbReference type="NCBI Taxonomy" id="307972"/>
    <lineage>
        <taxon>Eukaryota</taxon>
        <taxon>Metazoa</taxon>
        <taxon>Echinodermata</taxon>
        <taxon>Eleutherozoa</taxon>
        <taxon>Echinozoa</taxon>
        <taxon>Holothuroidea</taxon>
        <taxon>Aspidochirotacea</taxon>
        <taxon>Aspidochirotida</taxon>
        <taxon>Stichopodidae</taxon>
        <taxon>Apostichopus</taxon>
    </lineage>
</organism>
<evidence type="ECO:0000256" key="7">
    <source>
        <dbReference type="ARBA" id="ARBA00023157"/>
    </source>
</evidence>
<dbReference type="PROSITE" id="PS01187">
    <property type="entry name" value="EGF_CA"/>
    <property type="match status" value="1"/>
</dbReference>
<dbReference type="FunFam" id="2.60.120.200:FF:000002">
    <property type="entry name" value="Thrombospondin 3"/>
    <property type="match status" value="1"/>
</dbReference>
<dbReference type="EMBL" id="MRZV01000033">
    <property type="protein sequence ID" value="PIK61400.1"/>
    <property type="molecule type" value="Genomic_DNA"/>
</dbReference>
<dbReference type="PROSITE" id="PS51234">
    <property type="entry name" value="TSP3"/>
    <property type="match status" value="2"/>
</dbReference>
<dbReference type="PANTHER" id="PTHR10199">
    <property type="entry name" value="THROMBOSPONDIN"/>
    <property type="match status" value="1"/>
</dbReference>
<evidence type="ECO:0000256" key="9">
    <source>
        <dbReference type="PROSITE-ProRule" id="PRU00076"/>
    </source>
</evidence>
<keyword evidence="4" id="KW-0677">Repeat</keyword>
<dbReference type="PROSITE" id="PS50026">
    <property type="entry name" value="EGF_3"/>
    <property type="match status" value="2"/>
</dbReference>
<dbReference type="GO" id="GO:0007155">
    <property type="term" value="P:cell adhesion"/>
    <property type="evidence" value="ECO:0007669"/>
    <property type="project" value="UniProtKB-KW"/>
</dbReference>
<comment type="similarity">
    <text evidence="1">Belongs to the thrombospondin family.</text>
</comment>
<feature type="domain" description="TSP C-terminal" evidence="12">
    <location>
        <begin position="544"/>
        <end position="758"/>
    </location>
</feature>
<evidence type="ECO:0000256" key="2">
    <source>
        <dbReference type="ARBA" id="ARBA00022536"/>
    </source>
</evidence>
<dbReference type="SUPFAM" id="SSF103647">
    <property type="entry name" value="TSP type-3 repeat"/>
    <property type="match status" value="3"/>
</dbReference>
<dbReference type="SMART" id="SM00181">
    <property type="entry name" value="EGF"/>
    <property type="match status" value="4"/>
</dbReference>
<keyword evidence="14" id="KW-1185">Reference proteome</keyword>
<dbReference type="InterPro" id="IPR008859">
    <property type="entry name" value="Thrombospondin_C"/>
</dbReference>
<dbReference type="STRING" id="307972.A0A2G8LMJ7"/>
<evidence type="ECO:0000259" key="11">
    <source>
        <dbReference type="PROSITE" id="PS50026"/>
    </source>
</evidence>
<evidence type="ECO:0000256" key="10">
    <source>
        <dbReference type="PROSITE-ProRule" id="PRU00634"/>
    </source>
</evidence>
<dbReference type="InterPro" id="IPR001881">
    <property type="entry name" value="EGF-like_Ca-bd_dom"/>
</dbReference>
<dbReference type="InterPro" id="IPR003367">
    <property type="entry name" value="Thrombospondin_3-like_rpt"/>
</dbReference>
<feature type="repeat" description="TSP type-3" evidence="10">
    <location>
        <begin position="314"/>
        <end position="349"/>
    </location>
</feature>
<accession>A0A2G8LMJ7</accession>
<feature type="repeat" description="TSP type-3" evidence="10">
    <location>
        <begin position="470"/>
        <end position="505"/>
    </location>
</feature>
<sequence>MSKFQGTIQKPILIFGGDKNDIQDCVRYIAGEPMSEVTFASHHALMESISSLTDAVILLQQQMKYQNVELRQLARTIEECACQAGNEINGPEITFVTCADEPCFPGVACLDIKDRNGTQVMDRVECGPCPTGYRGNGIECKDINECMESNPCFVNVTCENRVPGFFCPHCPEGFKGVAINGIGLEAARHTKQPCTDTNECELPNICTPNSACYNYQGSYHCGHCLPGYSGNQEDGCFPDRICPDGSQNLCHENADCIIQNRGGKVCECHVGWAGNGTVCGKDTDLDGFPDQELPCKEFSCREDNCPDIPNSGQENIDGDAYGDVCDDDIDNDGIPNLSDNCEFTPNPNQTRSASFDAIGLACDNCPAVYNPQQIDKTSGNGDECDEDIDNDGIYNILDNCVYDQNPFQEDNDGDFLGDACDNCPFHYNPSQTDADNDLLGDVCDTNRDRDGDGIQDNLDNCPSIPNFPQIDTDKDGLGDACDNDDDNDGITDLVDNCRIIYNPNQIDTNGDGQGDKCEDYDGDGYPDNIDVCPENPHIHTTDLRTFQTVVLDPEGTEQVDPRWIVFDEGKQIMQTINSDPGLAISYQAFSGVDFEGTFFVNTLTDDDYAGFIFSYQDSGSFYVLMWKQSDQTYWQSSPFRAVGESGFQLKVIKSRTGPGMFMRNALWHTGDTKGQAKLLWQDPSGVGWKDRTAYRWKVMHRPSIGLIRVRLFGADQQIADSGYIIDTTMRGGRLGLFCFSQENVIWARMSYRCNECRIDAMMKYQLMPSWCQGEADNGVNLSAMSTFGRLKSAPVAGNGDNRSHFFLNPSNK</sequence>
<evidence type="ECO:0000313" key="14">
    <source>
        <dbReference type="Proteomes" id="UP000230750"/>
    </source>
</evidence>
<dbReference type="SUPFAM" id="SSF57196">
    <property type="entry name" value="EGF/Laminin"/>
    <property type="match status" value="2"/>
</dbReference>
<evidence type="ECO:0000313" key="13">
    <source>
        <dbReference type="EMBL" id="PIK61400.1"/>
    </source>
</evidence>
<dbReference type="InterPro" id="IPR028974">
    <property type="entry name" value="TSP_type-3_rpt"/>
</dbReference>
<dbReference type="OrthoDB" id="14563at2759"/>
<dbReference type="SMART" id="SM00179">
    <property type="entry name" value="EGF_CA"/>
    <property type="match status" value="2"/>
</dbReference>
<evidence type="ECO:0000256" key="3">
    <source>
        <dbReference type="ARBA" id="ARBA00022729"/>
    </source>
</evidence>
<dbReference type="InterPro" id="IPR013320">
    <property type="entry name" value="ConA-like_dom_sf"/>
</dbReference>
<dbReference type="Gene3D" id="4.10.1080.10">
    <property type="entry name" value="TSP type-3 repeat"/>
    <property type="match status" value="2"/>
</dbReference>
<evidence type="ECO:0000256" key="5">
    <source>
        <dbReference type="ARBA" id="ARBA00022837"/>
    </source>
</evidence>
<keyword evidence="5 10" id="KW-0106">Calcium</keyword>
<protein>
    <submittedName>
        <fullName evidence="13">Putative cartilage oligomeric matrix protein</fullName>
    </submittedName>
</protein>
<evidence type="ECO:0000256" key="8">
    <source>
        <dbReference type="ARBA" id="ARBA00023180"/>
    </source>
</evidence>
<proteinExistence type="inferred from homology"/>
<keyword evidence="3" id="KW-0732">Signal</keyword>
<name>A0A2G8LMJ7_STIJA</name>
<dbReference type="FunFam" id="2.10.25.10:FF:000027">
    <property type="entry name" value="Thrombospondin 3"/>
    <property type="match status" value="1"/>
</dbReference>
<evidence type="ECO:0000256" key="1">
    <source>
        <dbReference type="ARBA" id="ARBA00009456"/>
    </source>
</evidence>
<dbReference type="CDD" id="cd00054">
    <property type="entry name" value="EGF_CA"/>
    <property type="match status" value="2"/>
</dbReference>
<keyword evidence="8" id="KW-0325">Glycoprotein</keyword>
<dbReference type="FunFam" id="2.10.25.10:FF:000025">
    <property type="entry name" value="Thrombospondin 3"/>
    <property type="match status" value="1"/>
</dbReference>
<evidence type="ECO:0000256" key="6">
    <source>
        <dbReference type="ARBA" id="ARBA00022889"/>
    </source>
</evidence>
<keyword evidence="6" id="KW-0130">Cell adhesion</keyword>
<dbReference type="PROSITE" id="PS01186">
    <property type="entry name" value="EGF_2"/>
    <property type="match status" value="1"/>
</dbReference>
<dbReference type="Pfam" id="PF05735">
    <property type="entry name" value="TSP_C"/>
    <property type="match status" value="1"/>
</dbReference>
<dbReference type="AlphaFoldDB" id="A0A2G8LMJ7"/>
<evidence type="ECO:0000259" key="12">
    <source>
        <dbReference type="PROSITE" id="PS51236"/>
    </source>
</evidence>
<dbReference type="Gene3D" id="2.60.120.200">
    <property type="match status" value="1"/>
</dbReference>
<keyword evidence="7" id="KW-1015">Disulfide bond</keyword>
<dbReference type="FunFam" id="4.10.1080.10:FF:000001">
    <property type="entry name" value="Thrombospondin 3"/>
    <property type="match status" value="1"/>
</dbReference>
<comment type="caution">
    <text evidence="13">The sequence shown here is derived from an EMBL/GenBank/DDBJ whole genome shotgun (WGS) entry which is preliminary data.</text>
</comment>
<dbReference type="GO" id="GO:0005576">
    <property type="term" value="C:extracellular region"/>
    <property type="evidence" value="ECO:0007669"/>
    <property type="project" value="InterPro"/>
</dbReference>
<reference evidence="13 14" key="1">
    <citation type="journal article" date="2017" name="PLoS Biol.">
        <title>The sea cucumber genome provides insights into morphological evolution and visceral regeneration.</title>
        <authorList>
            <person name="Zhang X."/>
            <person name="Sun L."/>
            <person name="Yuan J."/>
            <person name="Sun Y."/>
            <person name="Gao Y."/>
            <person name="Zhang L."/>
            <person name="Li S."/>
            <person name="Dai H."/>
            <person name="Hamel J.F."/>
            <person name="Liu C."/>
            <person name="Yu Y."/>
            <person name="Liu S."/>
            <person name="Lin W."/>
            <person name="Guo K."/>
            <person name="Jin S."/>
            <person name="Xu P."/>
            <person name="Storey K.B."/>
            <person name="Huan P."/>
            <person name="Zhang T."/>
            <person name="Zhou Y."/>
            <person name="Zhang J."/>
            <person name="Lin C."/>
            <person name="Li X."/>
            <person name="Xing L."/>
            <person name="Huo D."/>
            <person name="Sun M."/>
            <person name="Wang L."/>
            <person name="Mercier A."/>
            <person name="Li F."/>
            <person name="Yang H."/>
            <person name="Xiang J."/>
        </authorList>
    </citation>
    <scope>NUCLEOTIDE SEQUENCE [LARGE SCALE GENOMIC DNA]</scope>
    <source>
        <strain evidence="13">Shaxun</strain>
        <tissue evidence="13">Muscle</tissue>
    </source>
</reference>
<dbReference type="Gene3D" id="2.10.25.10">
    <property type="entry name" value="Laminin"/>
    <property type="match status" value="4"/>
</dbReference>
<dbReference type="GO" id="GO:0005509">
    <property type="term" value="F:calcium ion binding"/>
    <property type="evidence" value="ECO:0007669"/>
    <property type="project" value="UniProtKB-UniRule"/>
</dbReference>
<dbReference type="FunFam" id="4.10.1080.10:FF:000004">
    <property type="entry name" value="Cartilage oligomeric matrix protein"/>
    <property type="match status" value="1"/>
</dbReference>
<dbReference type="SUPFAM" id="SSF49899">
    <property type="entry name" value="Concanavalin A-like lectins/glucanases"/>
    <property type="match status" value="1"/>
</dbReference>
<dbReference type="InterPro" id="IPR017897">
    <property type="entry name" value="Thrombospondin_3_rpt"/>
</dbReference>
<comment type="caution">
    <text evidence="9">Lacks conserved residue(s) required for the propagation of feature annotation.</text>
</comment>